<accession>A0A6A5UPU6</accession>
<evidence type="ECO:0000313" key="3">
    <source>
        <dbReference type="Proteomes" id="UP000800036"/>
    </source>
</evidence>
<dbReference type="InterPro" id="IPR010730">
    <property type="entry name" value="HET"/>
</dbReference>
<dbReference type="PANTHER" id="PTHR24148:SF80">
    <property type="entry name" value="HETEROKARYON INCOMPATIBILITY DOMAIN-CONTAINING PROTEIN"/>
    <property type="match status" value="1"/>
</dbReference>
<dbReference type="InterPro" id="IPR052895">
    <property type="entry name" value="HetReg/Transcr_Mod"/>
</dbReference>
<evidence type="ECO:0000259" key="1">
    <source>
        <dbReference type="Pfam" id="PF06985"/>
    </source>
</evidence>
<dbReference type="EMBL" id="ML976735">
    <property type="protein sequence ID" value="KAF1967213.1"/>
    <property type="molecule type" value="Genomic_DNA"/>
</dbReference>
<protein>
    <submittedName>
        <fullName evidence="2">HET-domain-containing protein</fullName>
    </submittedName>
</protein>
<dbReference type="Proteomes" id="UP000800036">
    <property type="component" value="Unassembled WGS sequence"/>
</dbReference>
<dbReference type="OrthoDB" id="2157530at2759"/>
<organism evidence="2 3">
    <name type="scientific">Bimuria novae-zelandiae CBS 107.79</name>
    <dbReference type="NCBI Taxonomy" id="1447943"/>
    <lineage>
        <taxon>Eukaryota</taxon>
        <taxon>Fungi</taxon>
        <taxon>Dikarya</taxon>
        <taxon>Ascomycota</taxon>
        <taxon>Pezizomycotina</taxon>
        <taxon>Dothideomycetes</taxon>
        <taxon>Pleosporomycetidae</taxon>
        <taxon>Pleosporales</taxon>
        <taxon>Massarineae</taxon>
        <taxon>Didymosphaeriaceae</taxon>
        <taxon>Bimuria</taxon>
    </lineage>
</organism>
<proteinExistence type="predicted"/>
<feature type="non-terminal residue" evidence="2">
    <location>
        <position position="324"/>
    </location>
</feature>
<reference evidence="2" key="1">
    <citation type="journal article" date="2020" name="Stud. Mycol.">
        <title>101 Dothideomycetes genomes: a test case for predicting lifestyles and emergence of pathogens.</title>
        <authorList>
            <person name="Haridas S."/>
            <person name="Albert R."/>
            <person name="Binder M."/>
            <person name="Bloem J."/>
            <person name="Labutti K."/>
            <person name="Salamov A."/>
            <person name="Andreopoulos B."/>
            <person name="Baker S."/>
            <person name="Barry K."/>
            <person name="Bills G."/>
            <person name="Bluhm B."/>
            <person name="Cannon C."/>
            <person name="Castanera R."/>
            <person name="Culley D."/>
            <person name="Daum C."/>
            <person name="Ezra D."/>
            <person name="Gonzalez J."/>
            <person name="Henrissat B."/>
            <person name="Kuo A."/>
            <person name="Liang C."/>
            <person name="Lipzen A."/>
            <person name="Lutzoni F."/>
            <person name="Magnuson J."/>
            <person name="Mondo S."/>
            <person name="Nolan M."/>
            <person name="Ohm R."/>
            <person name="Pangilinan J."/>
            <person name="Park H.-J."/>
            <person name="Ramirez L."/>
            <person name="Alfaro M."/>
            <person name="Sun H."/>
            <person name="Tritt A."/>
            <person name="Yoshinaga Y."/>
            <person name="Zwiers L.-H."/>
            <person name="Turgeon B."/>
            <person name="Goodwin S."/>
            <person name="Spatafora J."/>
            <person name="Crous P."/>
            <person name="Grigoriev I."/>
        </authorList>
    </citation>
    <scope>NUCLEOTIDE SEQUENCE</scope>
    <source>
        <strain evidence="2">CBS 107.79</strain>
    </source>
</reference>
<evidence type="ECO:0000313" key="2">
    <source>
        <dbReference type="EMBL" id="KAF1967213.1"/>
    </source>
</evidence>
<dbReference type="PANTHER" id="PTHR24148">
    <property type="entry name" value="ANKYRIN REPEAT DOMAIN-CONTAINING PROTEIN 39 HOMOLOG-RELATED"/>
    <property type="match status" value="1"/>
</dbReference>
<keyword evidence="3" id="KW-1185">Reference proteome</keyword>
<dbReference type="Pfam" id="PF06985">
    <property type="entry name" value="HET"/>
    <property type="match status" value="1"/>
</dbReference>
<feature type="domain" description="Heterokaryon incompatibility" evidence="1">
    <location>
        <begin position="61"/>
        <end position="199"/>
    </location>
</feature>
<name>A0A6A5UPU6_9PLEO</name>
<dbReference type="AlphaFoldDB" id="A0A6A5UPU6"/>
<sequence length="324" mass="36675">MEGTTSGTEGTKEISKSNPLKYDGLQFKDSIRILKLEAALTDDAELYASFVEVKLSEGPSYEAISYTWGAPVFSETLHFQSSRVNITESLASALRSFRLKDRERILWADAVCINQKDDVEKGAQVAMMGDIYQRASHVLIWLGHGSPKLGHAIKGFEILADELITSNASQKRWDPQILDYEMNLVYDRAWFSRLWTVQEVALAARATLFCGRHELEWPRFAAVMVLLKSHLLRTHAYMRNPETILGACSVIETRALYQLLSSSQKDASTAQLSHFNRIVEIIRSQKCTDDRDRIYGLLNLRPPGASLTIQPDYSKPVSFVYLDY</sequence>
<gene>
    <name evidence="2" type="ORF">BU23DRAFT_484288</name>
</gene>